<keyword evidence="1" id="KW-0812">Transmembrane</keyword>
<sequence>MPSRAGAGTATDGGGGTMAIVGAGDFTPHTKPTRLLFLFNSLIGISVMSLTLTCLMQVHAALQRRNVLAVNIHFLSG</sequence>
<gene>
    <name evidence="3" type="ORF">AA309_05645</name>
</gene>
<dbReference type="Gene3D" id="1.10.287.70">
    <property type="match status" value="1"/>
</dbReference>
<dbReference type="AlphaFoldDB" id="A0A0H1RFH7"/>
<evidence type="ECO:0000256" key="1">
    <source>
        <dbReference type="SAM" id="Phobius"/>
    </source>
</evidence>
<reference evidence="3 4" key="1">
    <citation type="submission" date="2015-05" db="EMBL/GenBank/DDBJ databases">
        <title>Draft genome sequence of Microvirga vignae strain BR3299, a novel nitrogen fixing bacteria isolated from Brazil semi-aired region.</title>
        <authorList>
            <person name="Zilli J.E."/>
            <person name="Passos S.R."/>
            <person name="Leite J."/>
            <person name="Baldani J.I."/>
            <person name="Xavier G.R."/>
            <person name="Rumjaneck N.G."/>
            <person name="Simoes-Araujo J.L."/>
        </authorList>
    </citation>
    <scope>NUCLEOTIDE SEQUENCE [LARGE SCALE GENOMIC DNA]</scope>
    <source>
        <strain evidence="3 4">BR3299</strain>
    </source>
</reference>
<evidence type="ECO:0000313" key="4">
    <source>
        <dbReference type="Proteomes" id="UP000035489"/>
    </source>
</evidence>
<keyword evidence="4" id="KW-1185">Reference proteome</keyword>
<dbReference type="SUPFAM" id="SSF81324">
    <property type="entry name" value="Voltage-gated potassium channels"/>
    <property type="match status" value="1"/>
</dbReference>
<dbReference type="RefSeq" id="WP_047188001.1">
    <property type="nucleotide sequence ID" value="NZ_LCYG01000016.1"/>
</dbReference>
<accession>A0A0H1RFH7</accession>
<feature type="domain" description="Potassium channel" evidence="2">
    <location>
        <begin position="17"/>
        <end position="58"/>
    </location>
</feature>
<protein>
    <recommendedName>
        <fullName evidence="2">Potassium channel domain-containing protein</fullName>
    </recommendedName>
</protein>
<dbReference type="Pfam" id="PF07885">
    <property type="entry name" value="Ion_trans_2"/>
    <property type="match status" value="1"/>
</dbReference>
<evidence type="ECO:0000259" key="2">
    <source>
        <dbReference type="Pfam" id="PF07885"/>
    </source>
</evidence>
<organism evidence="3 4">
    <name type="scientific">Microvirga vignae</name>
    <dbReference type="NCBI Taxonomy" id="1225564"/>
    <lineage>
        <taxon>Bacteria</taxon>
        <taxon>Pseudomonadati</taxon>
        <taxon>Pseudomonadota</taxon>
        <taxon>Alphaproteobacteria</taxon>
        <taxon>Hyphomicrobiales</taxon>
        <taxon>Methylobacteriaceae</taxon>
        <taxon>Microvirga</taxon>
    </lineage>
</organism>
<feature type="transmembrane region" description="Helical" evidence="1">
    <location>
        <begin position="35"/>
        <end position="55"/>
    </location>
</feature>
<keyword evidence="1" id="KW-1133">Transmembrane helix</keyword>
<dbReference type="EMBL" id="LCYG01000016">
    <property type="protein sequence ID" value="KLK93958.1"/>
    <property type="molecule type" value="Genomic_DNA"/>
</dbReference>
<proteinExistence type="predicted"/>
<comment type="caution">
    <text evidence="3">The sequence shown here is derived from an EMBL/GenBank/DDBJ whole genome shotgun (WGS) entry which is preliminary data.</text>
</comment>
<keyword evidence="1" id="KW-0472">Membrane</keyword>
<dbReference type="InterPro" id="IPR013099">
    <property type="entry name" value="K_chnl_dom"/>
</dbReference>
<dbReference type="Proteomes" id="UP000035489">
    <property type="component" value="Unassembled WGS sequence"/>
</dbReference>
<evidence type="ECO:0000313" key="3">
    <source>
        <dbReference type="EMBL" id="KLK93958.1"/>
    </source>
</evidence>
<dbReference type="STRING" id="1225564.AA309_05645"/>
<dbReference type="PATRIC" id="fig|1225564.3.peg.1595"/>
<name>A0A0H1RFH7_9HYPH</name>